<dbReference type="Proteomes" id="UP000790377">
    <property type="component" value="Unassembled WGS sequence"/>
</dbReference>
<comment type="caution">
    <text evidence="1">The sequence shown here is derived from an EMBL/GenBank/DDBJ whole genome shotgun (WGS) entry which is preliminary data.</text>
</comment>
<reference evidence="1" key="1">
    <citation type="journal article" date="2021" name="New Phytol.">
        <title>Evolutionary innovations through gain and loss of genes in the ectomycorrhizal Boletales.</title>
        <authorList>
            <person name="Wu G."/>
            <person name="Miyauchi S."/>
            <person name="Morin E."/>
            <person name="Kuo A."/>
            <person name="Drula E."/>
            <person name="Varga T."/>
            <person name="Kohler A."/>
            <person name="Feng B."/>
            <person name="Cao Y."/>
            <person name="Lipzen A."/>
            <person name="Daum C."/>
            <person name="Hundley H."/>
            <person name="Pangilinan J."/>
            <person name="Johnson J."/>
            <person name="Barry K."/>
            <person name="LaButti K."/>
            <person name="Ng V."/>
            <person name="Ahrendt S."/>
            <person name="Min B."/>
            <person name="Choi I.G."/>
            <person name="Park H."/>
            <person name="Plett J.M."/>
            <person name="Magnuson J."/>
            <person name="Spatafora J.W."/>
            <person name="Nagy L.G."/>
            <person name="Henrissat B."/>
            <person name="Grigoriev I.V."/>
            <person name="Yang Z.L."/>
            <person name="Xu J."/>
            <person name="Martin F.M."/>
        </authorList>
    </citation>
    <scope>NUCLEOTIDE SEQUENCE</scope>
    <source>
        <strain evidence="1">ATCC 28755</strain>
    </source>
</reference>
<sequence length="639" mass="71443">MAQIRERSPSPPPGPDSLLKRLKTSHTSSTSPVDYASQFHTGLLEADSIQKLHDSYITSEPFKYAVIGKLFQDELLKNVKDECMNELSFTEKETDIYKVNQTGDLASLSYLSESQIALLPNLLVLRDALYSQTFRKFIQAVTGCGPLSGTKQDMSVNSYTKGCHLLNHDDVIGTRRVSYILYMPLPYSQQWEKEWGGALELYPVRIGDDGVPEPELAPCKAIPPSWNQFIFFEVQPGKSFHSVEEVVVGEDGTARLSISGWFHVAQEGEEGYQVDSVSPEVKSSREQLTSSSTIFTEYSELSEPPHPDTPLSPEHSSYLLQFLNPVYLQLRTMRTLTLRFIEESNLELHNFLSAAIAEKLEPALRQTDVADGLDGKSRQGRITPHSAGTTGVWQPRGPPHKWRYCTLRDTAQDESQNEADKLIRQLQDDLFSSAAFRAWLAVLTRLLPLRYAVEGRRFRPGFDYTLATSEESEARLDVVLGLTPQVPAQQNGHSRNGKAKATDEGQLHGWQAGEWGGWECYMAPHNEEDDPAVYRSGSNKKAEASGSSSQAMEPKDDKPNAEDAMDDADEEEEEEEDDSTLLTVQPGFNRLLLVLRDEGVMHFVKYVSAAADGSRWDVCGEYEVGMIQDEEGEEEEQGA</sequence>
<gene>
    <name evidence="1" type="ORF">BJ138DRAFT_1155381</name>
</gene>
<protein>
    <submittedName>
        <fullName evidence="1">Nuclear protein</fullName>
    </submittedName>
</protein>
<keyword evidence="2" id="KW-1185">Reference proteome</keyword>
<organism evidence="1 2">
    <name type="scientific">Hygrophoropsis aurantiaca</name>
    <dbReference type="NCBI Taxonomy" id="72124"/>
    <lineage>
        <taxon>Eukaryota</taxon>
        <taxon>Fungi</taxon>
        <taxon>Dikarya</taxon>
        <taxon>Basidiomycota</taxon>
        <taxon>Agaricomycotina</taxon>
        <taxon>Agaricomycetes</taxon>
        <taxon>Agaricomycetidae</taxon>
        <taxon>Boletales</taxon>
        <taxon>Coniophorineae</taxon>
        <taxon>Hygrophoropsidaceae</taxon>
        <taxon>Hygrophoropsis</taxon>
    </lineage>
</organism>
<evidence type="ECO:0000313" key="2">
    <source>
        <dbReference type="Proteomes" id="UP000790377"/>
    </source>
</evidence>
<proteinExistence type="predicted"/>
<accession>A0ACB8A7X7</accession>
<evidence type="ECO:0000313" key="1">
    <source>
        <dbReference type="EMBL" id="KAH7909395.1"/>
    </source>
</evidence>
<dbReference type="EMBL" id="MU267762">
    <property type="protein sequence ID" value="KAH7909395.1"/>
    <property type="molecule type" value="Genomic_DNA"/>
</dbReference>
<name>A0ACB8A7X7_9AGAM</name>